<feature type="domain" description="HPt" evidence="13">
    <location>
        <begin position="365"/>
        <end position="471"/>
    </location>
</feature>
<comment type="catalytic activity">
    <reaction evidence="1">
        <text>ATP + protein L-histidine = ADP + protein N-phospho-L-histidine.</text>
        <dbReference type="EC" id="2.7.13.3"/>
    </reaction>
</comment>
<dbReference type="InterPro" id="IPR003594">
    <property type="entry name" value="HATPase_dom"/>
</dbReference>
<comment type="function">
    <text evidence="8">Involved in the transmission of sensory signals from the chemoreceptors to the flagellar motors. CheA is autophosphorylated; it can transfer its phosphate group to either CheB or CheY.</text>
</comment>
<dbReference type="Pfam" id="PF01627">
    <property type="entry name" value="Hpt"/>
    <property type="match status" value="1"/>
</dbReference>
<name>A0A2P1PV74_9GAMM</name>
<keyword evidence="6" id="KW-0418">Kinase</keyword>
<dbReference type="InterPro" id="IPR036061">
    <property type="entry name" value="CheW-like_dom_sf"/>
</dbReference>
<dbReference type="Gene3D" id="3.40.50.2300">
    <property type="match status" value="1"/>
</dbReference>
<proteinExistence type="predicted"/>
<dbReference type="PROSITE" id="PS50109">
    <property type="entry name" value="HIS_KIN"/>
    <property type="match status" value="1"/>
</dbReference>
<evidence type="ECO:0000259" key="12">
    <source>
        <dbReference type="PROSITE" id="PS50110"/>
    </source>
</evidence>
<evidence type="ECO:0000256" key="10">
    <source>
        <dbReference type="PROSITE-ProRule" id="PRU00169"/>
    </source>
</evidence>
<accession>A0A2P1PV74</accession>
<dbReference type="InterPro" id="IPR036641">
    <property type="entry name" value="HPT_dom_sf"/>
</dbReference>
<feature type="modified residue" description="4-aspartylphosphate" evidence="10">
    <location>
        <position position="1057"/>
    </location>
</feature>
<evidence type="ECO:0000256" key="1">
    <source>
        <dbReference type="ARBA" id="ARBA00000085"/>
    </source>
</evidence>
<evidence type="ECO:0000256" key="3">
    <source>
        <dbReference type="ARBA" id="ARBA00021495"/>
    </source>
</evidence>
<dbReference type="Pfam" id="PF02518">
    <property type="entry name" value="HATPase_c"/>
    <property type="match status" value="1"/>
</dbReference>
<evidence type="ECO:0000259" key="13">
    <source>
        <dbReference type="PROSITE" id="PS50894"/>
    </source>
</evidence>
<dbReference type="SMART" id="SM00387">
    <property type="entry name" value="HATPase_c"/>
    <property type="match status" value="1"/>
</dbReference>
<organism evidence="14 15">
    <name type="scientific">Ahniella affigens</name>
    <dbReference type="NCBI Taxonomy" id="2021234"/>
    <lineage>
        <taxon>Bacteria</taxon>
        <taxon>Pseudomonadati</taxon>
        <taxon>Pseudomonadota</taxon>
        <taxon>Gammaproteobacteria</taxon>
        <taxon>Lysobacterales</taxon>
        <taxon>Rhodanobacteraceae</taxon>
        <taxon>Ahniella</taxon>
    </lineage>
</organism>
<evidence type="ECO:0000259" key="11">
    <source>
        <dbReference type="PROSITE" id="PS50109"/>
    </source>
</evidence>
<dbReference type="InterPro" id="IPR005467">
    <property type="entry name" value="His_kinase_dom"/>
</dbReference>
<dbReference type="PROSITE" id="PS50110">
    <property type="entry name" value="RESPONSE_REGULATORY"/>
    <property type="match status" value="1"/>
</dbReference>
<evidence type="ECO:0000256" key="6">
    <source>
        <dbReference type="ARBA" id="ARBA00022777"/>
    </source>
</evidence>
<dbReference type="RefSeq" id="WP_106892604.1">
    <property type="nucleotide sequence ID" value="NZ_CP027860.1"/>
</dbReference>
<dbReference type="PANTHER" id="PTHR43395:SF8">
    <property type="entry name" value="HISTIDINE KINASE"/>
    <property type="match status" value="1"/>
</dbReference>
<sequence length="1129" mass="122062">MTETLSPRAQLAEQLQALASALLTLDEPGEADESPEALAGLVQRLAQQALLVGAKGLPELLRLLAAGLRDRVNNQQSATPANAAELVLWCQHAAALQIGMLPPESVELLLAPFAEVPWIPPIIPRMHEVLISRLIDDARTLYVPDADAAETPSPPGAASVVSNMMDGPASDCMQIEPYESMVVAPFADIEASPTGHGGNWISADEMALAVTALSEQLLPQLDQLSQNTDAIRQPGLIEDFHYHFTLILNALELLNLPAVQSAGDVVVAELAILRDLAPRLARPGLERISNWLVCLLGWFHTEADSAMAEAFVETLADPGWPVAAESDAQVAVLTEMSRVRVGRDPSLFVEAKTQAHPEDLDLTMAADVVASVREGMLRELPRNCEQLRLALAATCDRGQLRDIDDARRYAHTLKGDANTVGVRGIANVTHALEDLLVALARAPGVPAVDVGHVLLRAADCVEAMADHLLGRGAPPDDAQAVYQQLLDLDGQVQCGERELTETAMDLPAADVVQAPKADSTPVAEDAHHERHLQVPVSVLDELLRLSSETIVLARQVEAQLQQIGTAQMDLDQQNRLSRDLVNQLDDLVALRGAALQSTKLQREREVDALEMDQYNELHVVSRRLIETSADASAHLHHLDRSLSHARDLAAQQERVHQALQQSVLNTRSVPFASQVPRFQRVVRQTSRQLDKPVSLDIVGEQTPIDADILEQIAEPLVHALRNAIDHGIEAASVRAAVGKAVVGQLRLEVRRQAGDILIRLRDDGAGFDHNAIRRVAIQRGLLDPSTPISPEQALQLVMLPGFSTRDQATHVSGRGMGMDVLARRVRALRGSVQVRSTPGQGASLELVVPASLNAAHVVLARTRDGVIAAVTGSIERFVPLRPEDYDLGDSGRLIVKVDGQPIPAVTLDALCGSGTGRDALEQSAIGMLIHDPSGQSMVVVTRQIDELREVIVKGLGRYLAPINGLLGTTILGTGGLAPVVDLALMLEHRQDVSIAAWSAAEMGQVAKVLVVDDSLSVRRALATLMQDIGFVAVTARDGLEALEHFSKGLRPVCILLDLEMPRMNGLELSTYVRNNEWLQDVPIIMITSRTSERHRELARDAGVTTLLTKPYQDDALVQIVERLSKPAPN</sequence>
<dbReference type="CDD" id="cd17546">
    <property type="entry name" value="REC_hyHK_CKI1_RcsC-like"/>
    <property type="match status" value="1"/>
</dbReference>
<dbReference type="OrthoDB" id="9803176at2"/>
<evidence type="ECO:0000256" key="8">
    <source>
        <dbReference type="ARBA" id="ARBA00035100"/>
    </source>
</evidence>
<keyword evidence="15" id="KW-1185">Reference proteome</keyword>
<feature type="modified residue" description="Phosphohistidine" evidence="9">
    <location>
        <position position="411"/>
    </location>
</feature>
<dbReference type="SUPFAM" id="SSF55874">
    <property type="entry name" value="ATPase domain of HSP90 chaperone/DNA topoisomerase II/histidine kinase"/>
    <property type="match status" value="1"/>
</dbReference>
<dbReference type="Proteomes" id="UP000241074">
    <property type="component" value="Chromosome"/>
</dbReference>
<dbReference type="SMART" id="SM00073">
    <property type="entry name" value="HPT"/>
    <property type="match status" value="1"/>
</dbReference>
<keyword evidence="7" id="KW-0902">Two-component regulatory system</keyword>
<keyword evidence="5" id="KW-0808">Transferase</keyword>
<dbReference type="CDD" id="cd00088">
    <property type="entry name" value="HPT"/>
    <property type="match status" value="1"/>
</dbReference>
<dbReference type="SUPFAM" id="SSF52172">
    <property type="entry name" value="CheY-like"/>
    <property type="match status" value="1"/>
</dbReference>
<dbReference type="AlphaFoldDB" id="A0A2P1PV74"/>
<dbReference type="InterPro" id="IPR002545">
    <property type="entry name" value="CheW-lke_dom"/>
</dbReference>
<evidence type="ECO:0000256" key="7">
    <source>
        <dbReference type="ARBA" id="ARBA00023012"/>
    </source>
</evidence>
<dbReference type="Gene3D" id="2.30.30.40">
    <property type="entry name" value="SH3 Domains"/>
    <property type="match status" value="1"/>
</dbReference>
<evidence type="ECO:0000313" key="15">
    <source>
        <dbReference type="Proteomes" id="UP000241074"/>
    </source>
</evidence>
<dbReference type="InterPro" id="IPR036890">
    <property type="entry name" value="HATPase_C_sf"/>
</dbReference>
<dbReference type="SUPFAM" id="SSF47226">
    <property type="entry name" value="Histidine-containing phosphotransfer domain, HPT domain"/>
    <property type="match status" value="1"/>
</dbReference>
<dbReference type="InterPro" id="IPR051315">
    <property type="entry name" value="Bact_Chemotaxis_CheA"/>
</dbReference>
<dbReference type="PANTHER" id="PTHR43395">
    <property type="entry name" value="SENSOR HISTIDINE KINASE CHEA"/>
    <property type="match status" value="1"/>
</dbReference>
<evidence type="ECO:0000256" key="2">
    <source>
        <dbReference type="ARBA" id="ARBA00012438"/>
    </source>
</evidence>
<protein>
    <recommendedName>
        <fullName evidence="3">Chemotaxis protein CheA</fullName>
        <ecNumber evidence="2">2.7.13.3</ecNumber>
    </recommendedName>
</protein>
<gene>
    <name evidence="14" type="ORF">C7S18_16475</name>
</gene>
<dbReference type="EC" id="2.7.13.3" evidence="2"/>
<dbReference type="SMART" id="SM00448">
    <property type="entry name" value="REC"/>
    <property type="match status" value="1"/>
</dbReference>
<dbReference type="InterPro" id="IPR001789">
    <property type="entry name" value="Sig_transdc_resp-reg_receiver"/>
</dbReference>
<dbReference type="EMBL" id="CP027860">
    <property type="protein sequence ID" value="AVP98684.1"/>
    <property type="molecule type" value="Genomic_DNA"/>
</dbReference>
<dbReference type="Gene3D" id="1.20.120.160">
    <property type="entry name" value="HPT domain"/>
    <property type="match status" value="1"/>
</dbReference>
<keyword evidence="4 10" id="KW-0597">Phosphoprotein</keyword>
<dbReference type="InterPro" id="IPR004358">
    <property type="entry name" value="Sig_transdc_His_kin-like_C"/>
</dbReference>
<dbReference type="InterPro" id="IPR011006">
    <property type="entry name" value="CheY-like_superfamily"/>
</dbReference>
<reference evidence="14 15" key="1">
    <citation type="submission" date="2018-03" db="EMBL/GenBank/DDBJ databases">
        <title>Ahniella affigens gen. nov., sp. nov., a gammaproteobacterium isolated from sandy soil near a stream.</title>
        <authorList>
            <person name="Ko Y."/>
            <person name="Kim J.-H."/>
        </authorList>
    </citation>
    <scope>NUCLEOTIDE SEQUENCE [LARGE SCALE GENOMIC DNA]</scope>
    <source>
        <strain evidence="14 15">D13</strain>
    </source>
</reference>
<dbReference type="KEGG" id="xba:C7S18_16475"/>
<evidence type="ECO:0000256" key="5">
    <source>
        <dbReference type="ARBA" id="ARBA00022679"/>
    </source>
</evidence>
<dbReference type="Pfam" id="PF01584">
    <property type="entry name" value="CheW"/>
    <property type="match status" value="1"/>
</dbReference>
<dbReference type="PROSITE" id="PS50894">
    <property type="entry name" value="HPT"/>
    <property type="match status" value="1"/>
</dbReference>
<dbReference type="PRINTS" id="PR00344">
    <property type="entry name" value="BCTRLSENSOR"/>
</dbReference>
<dbReference type="GO" id="GO:0000155">
    <property type="term" value="F:phosphorelay sensor kinase activity"/>
    <property type="evidence" value="ECO:0007669"/>
    <property type="project" value="UniProtKB-ARBA"/>
</dbReference>
<evidence type="ECO:0000256" key="4">
    <source>
        <dbReference type="ARBA" id="ARBA00022553"/>
    </source>
</evidence>
<reference evidence="14 15" key="2">
    <citation type="submission" date="2018-03" db="EMBL/GenBank/DDBJ databases">
        <authorList>
            <person name="Keele B.F."/>
        </authorList>
    </citation>
    <scope>NUCLEOTIDE SEQUENCE [LARGE SCALE GENOMIC DNA]</scope>
    <source>
        <strain evidence="14 15">D13</strain>
    </source>
</reference>
<dbReference type="SUPFAM" id="SSF50341">
    <property type="entry name" value="CheW-like"/>
    <property type="match status" value="1"/>
</dbReference>
<dbReference type="GO" id="GO:0006935">
    <property type="term" value="P:chemotaxis"/>
    <property type="evidence" value="ECO:0007669"/>
    <property type="project" value="InterPro"/>
</dbReference>
<evidence type="ECO:0000313" key="14">
    <source>
        <dbReference type="EMBL" id="AVP98684.1"/>
    </source>
</evidence>
<evidence type="ECO:0000256" key="9">
    <source>
        <dbReference type="PROSITE-ProRule" id="PRU00110"/>
    </source>
</evidence>
<dbReference type="FunFam" id="3.30.565.10:FF:000016">
    <property type="entry name" value="Chemotaxis protein CheA, putative"/>
    <property type="match status" value="1"/>
</dbReference>
<dbReference type="InterPro" id="IPR008207">
    <property type="entry name" value="Sig_transdc_His_kin_Hpt_dom"/>
</dbReference>
<dbReference type="Gene3D" id="3.30.565.10">
    <property type="entry name" value="Histidine kinase-like ATPase, C-terminal domain"/>
    <property type="match status" value="1"/>
</dbReference>
<feature type="domain" description="Histidine kinase" evidence="11">
    <location>
        <begin position="651"/>
        <end position="852"/>
    </location>
</feature>
<dbReference type="Pfam" id="PF00072">
    <property type="entry name" value="Response_reg"/>
    <property type="match status" value="1"/>
</dbReference>
<feature type="domain" description="Response regulatory" evidence="12">
    <location>
        <begin position="1007"/>
        <end position="1124"/>
    </location>
</feature>